<dbReference type="AlphaFoldDB" id="D1ANW5"/>
<dbReference type="SUPFAM" id="SSF54913">
    <property type="entry name" value="GlnB-like"/>
    <property type="match status" value="1"/>
</dbReference>
<dbReference type="HOGENOM" id="CLU_082268_0_0_0"/>
<dbReference type="eggNOG" id="COG0347">
    <property type="taxonomic scope" value="Bacteria"/>
</dbReference>
<protein>
    <submittedName>
        <fullName evidence="2">Nitrogen regulatory protein P-II</fullName>
    </submittedName>
</protein>
<dbReference type="KEGG" id="str:Sterm_0566"/>
<dbReference type="EMBL" id="CP001739">
    <property type="protein sequence ID" value="ACZ07439.1"/>
    <property type="molecule type" value="Genomic_DNA"/>
</dbReference>
<dbReference type="PROSITE" id="PS51343">
    <property type="entry name" value="PII_GLNB_DOM"/>
    <property type="match status" value="1"/>
</dbReference>
<dbReference type="GO" id="GO:0006808">
    <property type="term" value="P:regulation of nitrogen utilization"/>
    <property type="evidence" value="ECO:0007669"/>
    <property type="project" value="InterPro"/>
</dbReference>
<dbReference type="Pfam" id="PF00543">
    <property type="entry name" value="P-II"/>
    <property type="match status" value="1"/>
</dbReference>
<dbReference type="PANTHER" id="PTHR30115:SF11">
    <property type="entry name" value="NITROGEN REGULATORY PROTEIN P-II HOMOLOG"/>
    <property type="match status" value="1"/>
</dbReference>
<dbReference type="PRINTS" id="PR00340">
    <property type="entry name" value="PIIGLNB"/>
</dbReference>
<dbReference type="GO" id="GO:0005524">
    <property type="term" value="F:ATP binding"/>
    <property type="evidence" value="ECO:0007669"/>
    <property type="project" value="TreeGrafter"/>
</dbReference>
<dbReference type="InterPro" id="IPR011322">
    <property type="entry name" value="N-reg_PII-like_a/b"/>
</dbReference>
<keyword evidence="3" id="KW-1185">Reference proteome</keyword>
<accession>D1ANW5</accession>
<reference evidence="3" key="1">
    <citation type="submission" date="2009-09" db="EMBL/GenBank/DDBJ databases">
        <title>The complete chromosome of Sebaldella termitidis ATCC 33386.</title>
        <authorList>
            <consortium name="US DOE Joint Genome Institute (JGI-PGF)"/>
            <person name="Lucas S."/>
            <person name="Copeland A."/>
            <person name="Lapidus A."/>
            <person name="Glavina del Rio T."/>
            <person name="Dalin E."/>
            <person name="Tice H."/>
            <person name="Bruce D."/>
            <person name="Goodwin L."/>
            <person name="Pitluck S."/>
            <person name="Kyrpides N."/>
            <person name="Mavromatis K."/>
            <person name="Ivanova N."/>
            <person name="Mikhailova N."/>
            <person name="Sims D."/>
            <person name="Meincke L."/>
            <person name="Brettin T."/>
            <person name="Detter J.C."/>
            <person name="Han C."/>
            <person name="Larimer F."/>
            <person name="Land M."/>
            <person name="Hauser L."/>
            <person name="Markowitz V."/>
            <person name="Cheng J.F."/>
            <person name="Hugenholtz P."/>
            <person name="Woyke T."/>
            <person name="Wu D."/>
            <person name="Eisen J.A."/>
        </authorList>
    </citation>
    <scope>NUCLEOTIDE SEQUENCE [LARGE SCALE GENOMIC DNA]</scope>
    <source>
        <strain evidence="3">ATCC 33386 / NCTC 11300</strain>
    </source>
</reference>
<name>D1ANW5_SEBTE</name>
<dbReference type="PANTHER" id="PTHR30115">
    <property type="entry name" value="NITROGEN REGULATORY PROTEIN P-II"/>
    <property type="match status" value="1"/>
</dbReference>
<proteinExistence type="predicted"/>
<gene>
    <name evidence="2" type="ordered locus">Sterm_0566</name>
</gene>
<evidence type="ECO:0000256" key="1">
    <source>
        <dbReference type="PIRSR" id="PIRSR602187-50"/>
    </source>
</evidence>
<dbReference type="Proteomes" id="UP000000845">
    <property type="component" value="Chromosome"/>
</dbReference>
<evidence type="ECO:0000313" key="3">
    <source>
        <dbReference type="Proteomes" id="UP000000845"/>
    </source>
</evidence>
<dbReference type="InterPro" id="IPR015867">
    <property type="entry name" value="N-reg_PII/ATP_PRibTrfase_C"/>
</dbReference>
<dbReference type="InterPro" id="IPR002187">
    <property type="entry name" value="N-reg_PII"/>
</dbReference>
<feature type="modified residue" description="O-UMP-tyrosine" evidence="1">
    <location>
        <position position="51"/>
    </location>
</feature>
<dbReference type="SMART" id="SM00938">
    <property type="entry name" value="P-II"/>
    <property type="match status" value="1"/>
</dbReference>
<dbReference type="GO" id="GO:0030234">
    <property type="term" value="F:enzyme regulator activity"/>
    <property type="evidence" value="ECO:0007669"/>
    <property type="project" value="InterPro"/>
</dbReference>
<evidence type="ECO:0000313" key="2">
    <source>
        <dbReference type="EMBL" id="ACZ07439.1"/>
    </source>
</evidence>
<sequence length="111" mass="12074">MKMIIAIVKPEKFSEVKNALTDSGIEGMTVTEVKGFGKQGGHKEIFRGTEYKIDLLNKVKIEICVEDSEAENVINTVLNSAKTGKAGEIGDGKIFVIDVEKSVTIRTGETN</sequence>
<organism evidence="2 3">
    <name type="scientific">Sebaldella termitidis (strain ATCC 33386 / NCTC 11300)</name>
    <dbReference type="NCBI Taxonomy" id="526218"/>
    <lineage>
        <taxon>Bacteria</taxon>
        <taxon>Fusobacteriati</taxon>
        <taxon>Fusobacteriota</taxon>
        <taxon>Fusobacteriia</taxon>
        <taxon>Fusobacteriales</taxon>
        <taxon>Leptotrichiaceae</taxon>
        <taxon>Sebaldella</taxon>
    </lineage>
</organism>
<dbReference type="STRING" id="526218.Sterm_0566"/>
<keyword evidence="1" id="KW-0597">Phosphoprotein</keyword>
<dbReference type="Gene3D" id="3.30.70.120">
    <property type="match status" value="1"/>
</dbReference>
<reference evidence="2 3" key="2">
    <citation type="journal article" date="2010" name="Stand. Genomic Sci.">
        <title>Complete genome sequence of Sebaldella termitidis type strain (NCTC 11300).</title>
        <authorList>
            <person name="Harmon-Smith M."/>
            <person name="Celia L."/>
            <person name="Chertkov O."/>
            <person name="Lapidus A."/>
            <person name="Copeland A."/>
            <person name="Glavina Del Rio T."/>
            <person name="Nolan M."/>
            <person name="Lucas S."/>
            <person name="Tice H."/>
            <person name="Cheng J.F."/>
            <person name="Han C."/>
            <person name="Detter J.C."/>
            <person name="Bruce D."/>
            <person name="Goodwin L."/>
            <person name="Pitluck S."/>
            <person name="Pati A."/>
            <person name="Liolios K."/>
            <person name="Ivanova N."/>
            <person name="Mavromatis K."/>
            <person name="Mikhailova N."/>
            <person name="Chen A."/>
            <person name="Palaniappan K."/>
            <person name="Land M."/>
            <person name="Hauser L."/>
            <person name="Chang Y.J."/>
            <person name="Jeffries C.D."/>
            <person name="Brettin T."/>
            <person name="Goker M."/>
            <person name="Beck B."/>
            <person name="Bristow J."/>
            <person name="Eisen J.A."/>
            <person name="Markowitz V."/>
            <person name="Hugenholtz P."/>
            <person name="Kyrpides N.C."/>
            <person name="Klenk H.P."/>
            <person name="Chen F."/>
        </authorList>
    </citation>
    <scope>NUCLEOTIDE SEQUENCE [LARGE SCALE GENOMIC DNA]</scope>
    <source>
        <strain evidence="3">ATCC 33386 / NCTC 11300</strain>
    </source>
</reference>
<dbReference type="GO" id="GO:0005829">
    <property type="term" value="C:cytosol"/>
    <property type="evidence" value="ECO:0007669"/>
    <property type="project" value="TreeGrafter"/>
</dbReference>
<dbReference type="RefSeq" id="WP_012860035.1">
    <property type="nucleotide sequence ID" value="NC_013517.1"/>
</dbReference>